<dbReference type="PANTHER" id="PTHR43453">
    <property type="entry name" value="RRNA METHYLASE-LIKE"/>
    <property type="match status" value="1"/>
</dbReference>
<feature type="domain" description="tRNA/rRNA methyltransferase SpoU type" evidence="8">
    <location>
        <begin position="237"/>
        <end position="385"/>
    </location>
</feature>
<keyword evidence="4" id="KW-0949">S-adenosyl-L-methionine</keyword>
<gene>
    <name evidence="9" type="ORF">PGLA2088_LOCUS48141</name>
</gene>
<feature type="compositionally biased region" description="Low complexity" evidence="7">
    <location>
        <begin position="64"/>
        <end position="115"/>
    </location>
</feature>
<reference evidence="9" key="1">
    <citation type="submission" date="2021-02" db="EMBL/GenBank/DDBJ databases">
        <authorList>
            <person name="Dougan E. K."/>
            <person name="Rhodes N."/>
            <person name="Thang M."/>
            <person name="Chan C."/>
        </authorList>
    </citation>
    <scope>NUCLEOTIDE SEQUENCE</scope>
</reference>
<dbReference type="InterPro" id="IPR029028">
    <property type="entry name" value="Alpha/beta_knot_MTases"/>
</dbReference>
<feature type="compositionally biased region" description="Low complexity" evidence="7">
    <location>
        <begin position="194"/>
        <end position="203"/>
    </location>
</feature>
<evidence type="ECO:0000313" key="9">
    <source>
        <dbReference type="EMBL" id="CAE8736027.1"/>
    </source>
</evidence>
<sequence>PSTLLCKRSMCVPAPYLTTRGRAGHGAFAAATATLALRASFRSLSRRLSVARDGAWDDRANGGSSSSSSSNSSSSSISSSSSRDSNHMTSSNNNSNNNRSSISSSSDRSSSSSRTDSNHIDSIVETTSSGETPSNIGTTSNIETISNIENTSSDSSSRAKSHKEKGKLAAKQSKTEQKLAAASLRPATPPAKTSSNNNNNNNSKINLQRVISALEPLLNPGRLERAAAVLARRTQSVRVVFDGAEDAGNVAACMRTLDLFGVQFGEVVVTTKLSRTLGGSAKGAGEYVSFRQWSDTSSCLTWLKENGYRCVAIESGASGCDELKDVLAAQASSLPSSGQRFALVLSGNSGPLSEETRQLCDLHGSLPSSGFARSASLNVTCALALSYLRAQGLLSAEALDHDLQQQVWANWLVHLRGAEKIPSETLDFLFSDGLRNFN</sequence>
<evidence type="ECO:0000256" key="7">
    <source>
        <dbReference type="SAM" id="MobiDB-lite"/>
    </source>
</evidence>
<evidence type="ECO:0000256" key="2">
    <source>
        <dbReference type="ARBA" id="ARBA00022603"/>
    </source>
</evidence>
<accession>A0A813LK56</accession>
<proteinExistence type="predicted"/>
<dbReference type="Gene3D" id="3.40.1280.10">
    <property type="match status" value="1"/>
</dbReference>
<feature type="region of interest" description="Disordered" evidence="7">
    <location>
        <begin position="55"/>
        <end position="203"/>
    </location>
</feature>
<dbReference type="InterPro" id="IPR033671">
    <property type="entry name" value="TrmH"/>
</dbReference>
<dbReference type="InterPro" id="IPR029026">
    <property type="entry name" value="tRNA_m1G_MTases_N"/>
</dbReference>
<keyword evidence="5" id="KW-0819">tRNA processing</keyword>
<evidence type="ECO:0000256" key="4">
    <source>
        <dbReference type="ARBA" id="ARBA00022691"/>
    </source>
</evidence>
<keyword evidence="3" id="KW-0808">Transferase</keyword>
<evidence type="ECO:0000256" key="6">
    <source>
        <dbReference type="ARBA" id="ARBA00022884"/>
    </source>
</evidence>
<feature type="compositionally biased region" description="Polar residues" evidence="7">
    <location>
        <begin position="124"/>
        <end position="143"/>
    </location>
</feature>
<dbReference type="Pfam" id="PF00588">
    <property type="entry name" value="SpoU_methylase"/>
    <property type="match status" value="1"/>
</dbReference>
<keyword evidence="6" id="KW-0694">RNA-binding</keyword>
<dbReference type="GO" id="GO:0008173">
    <property type="term" value="F:RNA methyltransferase activity"/>
    <property type="evidence" value="ECO:0007669"/>
    <property type="project" value="InterPro"/>
</dbReference>
<feature type="compositionally biased region" description="Low complexity" evidence="7">
    <location>
        <begin position="144"/>
        <end position="156"/>
    </location>
</feature>
<keyword evidence="1" id="KW-0820">tRNA-binding</keyword>
<keyword evidence="2" id="KW-0489">Methyltransferase</keyword>
<evidence type="ECO:0000256" key="1">
    <source>
        <dbReference type="ARBA" id="ARBA00022555"/>
    </source>
</evidence>
<evidence type="ECO:0000259" key="8">
    <source>
        <dbReference type="Pfam" id="PF00588"/>
    </source>
</evidence>
<dbReference type="EMBL" id="CAJNNW010036609">
    <property type="protein sequence ID" value="CAE8736027.1"/>
    <property type="molecule type" value="Genomic_DNA"/>
</dbReference>
<dbReference type="PANTHER" id="PTHR43453:SF1">
    <property type="entry name" value="TRNA_RRNA METHYLTRANSFERASE SPOU TYPE DOMAIN-CONTAINING PROTEIN"/>
    <property type="match status" value="1"/>
</dbReference>
<dbReference type="GO" id="GO:0002938">
    <property type="term" value="P:tRNA guanine ribose methylation"/>
    <property type="evidence" value="ECO:0007669"/>
    <property type="project" value="TreeGrafter"/>
</dbReference>
<organism evidence="9 10">
    <name type="scientific">Polarella glacialis</name>
    <name type="common">Dinoflagellate</name>
    <dbReference type="NCBI Taxonomy" id="89957"/>
    <lineage>
        <taxon>Eukaryota</taxon>
        <taxon>Sar</taxon>
        <taxon>Alveolata</taxon>
        <taxon>Dinophyceae</taxon>
        <taxon>Suessiales</taxon>
        <taxon>Suessiaceae</taxon>
        <taxon>Polarella</taxon>
    </lineage>
</organism>
<evidence type="ECO:0000313" key="10">
    <source>
        <dbReference type="Proteomes" id="UP000626109"/>
    </source>
</evidence>
<dbReference type="GO" id="GO:0000049">
    <property type="term" value="F:tRNA binding"/>
    <property type="evidence" value="ECO:0007669"/>
    <property type="project" value="UniProtKB-KW"/>
</dbReference>
<dbReference type="InterPro" id="IPR001537">
    <property type="entry name" value="SpoU_MeTrfase"/>
</dbReference>
<comment type="caution">
    <text evidence="9">The sequence shown here is derived from an EMBL/GenBank/DDBJ whole genome shotgun (WGS) entry which is preliminary data.</text>
</comment>
<evidence type="ECO:0000256" key="5">
    <source>
        <dbReference type="ARBA" id="ARBA00022694"/>
    </source>
</evidence>
<protein>
    <recommendedName>
        <fullName evidence="8">tRNA/rRNA methyltransferase SpoU type domain-containing protein</fullName>
    </recommendedName>
</protein>
<evidence type="ECO:0000256" key="3">
    <source>
        <dbReference type="ARBA" id="ARBA00022679"/>
    </source>
</evidence>
<dbReference type="AlphaFoldDB" id="A0A813LK56"/>
<dbReference type="Proteomes" id="UP000626109">
    <property type="component" value="Unassembled WGS sequence"/>
</dbReference>
<feature type="non-terminal residue" evidence="9">
    <location>
        <position position="1"/>
    </location>
</feature>
<name>A0A813LK56_POLGL</name>
<dbReference type="SUPFAM" id="SSF75217">
    <property type="entry name" value="alpha/beta knot"/>
    <property type="match status" value="1"/>
</dbReference>